<organism evidence="1 2">
    <name type="scientific">Candidatus Faecalibacterium intestinavium</name>
    <dbReference type="NCBI Taxonomy" id="2838580"/>
    <lineage>
        <taxon>Bacteria</taxon>
        <taxon>Bacillati</taxon>
        <taxon>Bacillota</taxon>
        <taxon>Clostridia</taxon>
        <taxon>Eubacteriales</taxon>
        <taxon>Oscillospiraceae</taxon>
        <taxon>Faecalibacterium</taxon>
    </lineage>
</organism>
<dbReference type="AlphaFoldDB" id="A0A9E2KKP1"/>
<proteinExistence type="predicted"/>
<dbReference type="Gene3D" id="3.30.420.40">
    <property type="match status" value="2"/>
</dbReference>
<gene>
    <name evidence="1" type="ORF">H9864_04440</name>
</gene>
<accession>A0A9E2KKP1</accession>
<comment type="caution">
    <text evidence="1">The sequence shown here is derived from an EMBL/GenBank/DDBJ whole genome shotgun (WGS) entry which is preliminary data.</text>
</comment>
<protein>
    <submittedName>
        <fullName evidence="1">Uncharacterized protein</fullName>
    </submittedName>
</protein>
<sequence>MEKRAMAVREEQWLQTIAAAKQSGQPIKVWCAEYGVSVSSFYKWQRKTRDSLLAEEKAEIQFQELENLPLQSLLEEKFQLPVFLANDMHYKVYGYCRQEGLSDQIVTLANYPSGVLPGTATVHKGVLLAGRNLFAGMVGFLDYGMSLEQQIQRLHRPDAEPLIIQASIALISILNPHKLLFTGDLLQESDLGRIRTACRRCIPEEYMPDFVFIPSTDYYYQMGMYWTAMDRKDGTT</sequence>
<reference evidence="1" key="1">
    <citation type="journal article" date="2021" name="PeerJ">
        <title>Extensive microbial diversity within the chicken gut microbiome revealed by metagenomics and culture.</title>
        <authorList>
            <person name="Gilroy R."/>
            <person name="Ravi A."/>
            <person name="Getino M."/>
            <person name="Pursley I."/>
            <person name="Horton D.L."/>
            <person name="Alikhan N.F."/>
            <person name="Baker D."/>
            <person name="Gharbi K."/>
            <person name="Hall N."/>
            <person name="Watson M."/>
            <person name="Adriaenssens E.M."/>
            <person name="Foster-Nyarko E."/>
            <person name="Jarju S."/>
            <person name="Secka A."/>
            <person name="Antonio M."/>
            <person name="Oren A."/>
            <person name="Chaudhuri R.R."/>
            <person name="La Ragione R."/>
            <person name="Hildebrand F."/>
            <person name="Pallen M.J."/>
        </authorList>
    </citation>
    <scope>NUCLEOTIDE SEQUENCE</scope>
    <source>
        <strain evidence="1">742</strain>
    </source>
</reference>
<evidence type="ECO:0000313" key="2">
    <source>
        <dbReference type="Proteomes" id="UP000824178"/>
    </source>
</evidence>
<reference evidence="1" key="2">
    <citation type="submission" date="2021-04" db="EMBL/GenBank/DDBJ databases">
        <authorList>
            <person name="Gilroy R."/>
        </authorList>
    </citation>
    <scope>NUCLEOTIDE SEQUENCE</scope>
    <source>
        <strain evidence="1">742</strain>
    </source>
</reference>
<evidence type="ECO:0000313" key="1">
    <source>
        <dbReference type="EMBL" id="MBU3819604.1"/>
    </source>
</evidence>
<dbReference type="NCBIfam" id="NF047593">
    <property type="entry name" value="IS66_ISAeme5_TnpA"/>
    <property type="match status" value="1"/>
</dbReference>
<name>A0A9E2KKP1_9FIRM</name>
<dbReference type="EMBL" id="JAHLFH010000092">
    <property type="protein sequence ID" value="MBU3819604.1"/>
    <property type="molecule type" value="Genomic_DNA"/>
</dbReference>
<dbReference type="Proteomes" id="UP000824178">
    <property type="component" value="Unassembled WGS sequence"/>
</dbReference>